<dbReference type="GO" id="GO:0000166">
    <property type="term" value="F:nucleotide binding"/>
    <property type="evidence" value="ECO:0007669"/>
    <property type="project" value="InterPro"/>
</dbReference>
<comment type="caution">
    <text evidence="5">The sequence shown here is derived from an EMBL/GenBank/DDBJ whole genome shotgun (WGS) entry which is preliminary data.</text>
</comment>
<name>A0A6N6N0Y6_9BACT</name>
<dbReference type="SUPFAM" id="SSF51735">
    <property type="entry name" value="NAD(P)-binding Rossmann-fold domains"/>
    <property type="match status" value="1"/>
</dbReference>
<gene>
    <name evidence="5" type="ORF">F8A88_13360</name>
</gene>
<organism evidence="5 6">
    <name type="scientific">Pseudodesulfovibrio senegalensis</name>
    <dbReference type="NCBI Taxonomy" id="1721087"/>
    <lineage>
        <taxon>Bacteria</taxon>
        <taxon>Pseudomonadati</taxon>
        <taxon>Thermodesulfobacteriota</taxon>
        <taxon>Desulfovibrionia</taxon>
        <taxon>Desulfovibrionales</taxon>
        <taxon>Desulfovibrionaceae</taxon>
    </lineage>
</organism>
<dbReference type="Pfam" id="PF22725">
    <property type="entry name" value="GFO_IDH_MocA_C3"/>
    <property type="match status" value="1"/>
</dbReference>
<evidence type="ECO:0000256" key="1">
    <source>
        <dbReference type="ARBA" id="ARBA00010928"/>
    </source>
</evidence>
<evidence type="ECO:0000256" key="2">
    <source>
        <dbReference type="ARBA" id="ARBA00023002"/>
    </source>
</evidence>
<dbReference type="SUPFAM" id="SSF55347">
    <property type="entry name" value="Glyceraldehyde-3-phosphate dehydrogenase-like, C-terminal domain"/>
    <property type="match status" value="1"/>
</dbReference>
<dbReference type="AlphaFoldDB" id="A0A6N6N0Y6"/>
<dbReference type="InterPro" id="IPR000683">
    <property type="entry name" value="Gfo/Idh/MocA-like_OxRdtase_N"/>
</dbReference>
<evidence type="ECO:0000313" key="6">
    <source>
        <dbReference type="Proteomes" id="UP000438699"/>
    </source>
</evidence>
<dbReference type="InterPro" id="IPR055170">
    <property type="entry name" value="GFO_IDH_MocA-like_dom"/>
</dbReference>
<dbReference type="Pfam" id="PF01408">
    <property type="entry name" value="GFO_IDH_MocA"/>
    <property type="match status" value="1"/>
</dbReference>
<accession>A0A6N6N0Y6</accession>
<comment type="similarity">
    <text evidence="1">Belongs to the Gfo/Idh/MocA family.</text>
</comment>
<feature type="domain" description="Gfo/Idh/MocA-like oxidoreductase N-terminal" evidence="3">
    <location>
        <begin position="5"/>
        <end position="118"/>
    </location>
</feature>
<dbReference type="Gene3D" id="3.30.360.10">
    <property type="entry name" value="Dihydrodipicolinate Reductase, domain 2"/>
    <property type="match status" value="1"/>
</dbReference>
<dbReference type="EMBL" id="WAIE01000006">
    <property type="protein sequence ID" value="KAB1440926.1"/>
    <property type="molecule type" value="Genomic_DNA"/>
</dbReference>
<proteinExistence type="inferred from homology"/>
<evidence type="ECO:0000259" key="4">
    <source>
        <dbReference type="Pfam" id="PF22725"/>
    </source>
</evidence>
<dbReference type="Gene3D" id="3.40.50.720">
    <property type="entry name" value="NAD(P)-binding Rossmann-like Domain"/>
    <property type="match status" value="1"/>
</dbReference>
<dbReference type="Proteomes" id="UP000438699">
    <property type="component" value="Unassembled WGS sequence"/>
</dbReference>
<dbReference type="GO" id="GO:0016491">
    <property type="term" value="F:oxidoreductase activity"/>
    <property type="evidence" value="ECO:0007669"/>
    <property type="project" value="UniProtKB-KW"/>
</dbReference>
<dbReference type="PANTHER" id="PTHR22604">
    <property type="entry name" value="OXIDOREDUCTASES"/>
    <property type="match status" value="1"/>
</dbReference>
<evidence type="ECO:0000313" key="5">
    <source>
        <dbReference type="EMBL" id="KAB1440926.1"/>
    </source>
</evidence>
<dbReference type="PANTHER" id="PTHR22604:SF105">
    <property type="entry name" value="TRANS-1,2-DIHYDROBENZENE-1,2-DIOL DEHYDROGENASE"/>
    <property type="match status" value="1"/>
</dbReference>
<dbReference type="InterPro" id="IPR036291">
    <property type="entry name" value="NAD(P)-bd_dom_sf"/>
</dbReference>
<feature type="domain" description="GFO/IDH/MocA-like oxidoreductase" evidence="4">
    <location>
        <begin position="134"/>
        <end position="249"/>
    </location>
</feature>
<protein>
    <submittedName>
        <fullName evidence="5">Gfo/Idh/MocA family oxidoreductase</fullName>
    </submittedName>
</protein>
<dbReference type="InterPro" id="IPR050984">
    <property type="entry name" value="Gfo/Idh/MocA_domain"/>
</dbReference>
<reference evidence="5 6" key="1">
    <citation type="journal article" date="2017" name="Int. J. Syst. Evol. Microbiol.">
        <title>Desulfovibrio senegalensis sp. nov., a mesophilic sulfate reducer isolated from marine sediment.</title>
        <authorList>
            <person name="Thioye A."/>
            <person name="Gam Z.B.A."/>
            <person name="Mbengue M."/>
            <person name="Cayol J.L."/>
            <person name="Joseph-Bartoli M."/>
            <person name="Toure-Kane C."/>
            <person name="Labat M."/>
        </authorList>
    </citation>
    <scope>NUCLEOTIDE SEQUENCE [LARGE SCALE GENOMIC DNA]</scope>
    <source>
        <strain evidence="5 6">DSM 101509</strain>
    </source>
</reference>
<dbReference type="RefSeq" id="WP_151151670.1">
    <property type="nucleotide sequence ID" value="NZ_WAIE01000006.1"/>
</dbReference>
<keyword evidence="2" id="KW-0560">Oxidoreductase</keyword>
<dbReference type="OrthoDB" id="9793050at2"/>
<evidence type="ECO:0000259" key="3">
    <source>
        <dbReference type="Pfam" id="PF01408"/>
    </source>
</evidence>
<sequence>MEYVRMGVMGTAGTALKRTIPAMHKESSLCRVQAIASRNRARAEQAAREAGIGQVMGSYEELLESPDIDAVYIPLPNHMHVLWAIKALRAGKHVLCEKPVAMSAQQARELADEAARHPGLKVMEAFMYRHHDQWREAKRLVDDGSLGKVRAIRSVFSYYNTDPANIRNRPDMGGGAMMDIGCYCISLSRWLLGAEPDMVRGTVDMDPDFGTDRLFCGTMQFGARVSSFTCSTQLEAHQRVDILGTRGRMELLLPFNPPQDGETSAFLSYGGGVEEIRFECDQYAAMAAAFARSVLDDAPVPMPLSDAEANLRVHEALMRSARNGGKHETL</sequence>
<keyword evidence="6" id="KW-1185">Reference proteome</keyword>